<dbReference type="OrthoDB" id="389802at2"/>
<dbReference type="HOGENOM" id="CLU_1420666_0_0_14"/>
<dbReference type="AlphaFoldDB" id="W6A7M4"/>
<keyword evidence="4" id="KW-1185">Reference proteome</keyword>
<evidence type="ECO:0000313" key="4">
    <source>
        <dbReference type="Proteomes" id="UP000019267"/>
    </source>
</evidence>
<dbReference type="KEGG" id="scq:SCULI_v1c05190"/>
<evidence type="ECO:0000313" key="3">
    <source>
        <dbReference type="EMBL" id="AHI52860.1"/>
    </source>
</evidence>
<keyword evidence="2" id="KW-0472">Membrane</keyword>
<name>W6A7M4_9MOLU</name>
<dbReference type="Proteomes" id="UP000019267">
    <property type="component" value="Chromosome"/>
</dbReference>
<keyword evidence="2" id="KW-0812">Transmembrane</keyword>
<accession>W6A7M4</accession>
<dbReference type="PATRIC" id="fig|1276246.3.peg.517"/>
<dbReference type="eggNOG" id="ENOG502ZWXF">
    <property type="taxonomic scope" value="Bacteria"/>
</dbReference>
<gene>
    <name evidence="3" type="ORF">SCULI_v1c05190</name>
</gene>
<evidence type="ECO:0000256" key="1">
    <source>
        <dbReference type="SAM" id="MobiDB-lite"/>
    </source>
</evidence>
<feature type="region of interest" description="Disordered" evidence="1">
    <location>
        <begin position="172"/>
        <end position="192"/>
    </location>
</feature>
<evidence type="ECO:0000256" key="2">
    <source>
        <dbReference type="SAM" id="Phobius"/>
    </source>
</evidence>
<protein>
    <recommendedName>
        <fullName evidence="5">Transmembrane protein</fullName>
    </recommendedName>
</protein>
<feature type="transmembrane region" description="Helical" evidence="2">
    <location>
        <begin position="91"/>
        <end position="113"/>
    </location>
</feature>
<organism evidence="3 4">
    <name type="scientific">Spiroplasma culicicola AES-1</name>
    <dbReference type="NCBI Taxonomy" id="1276246"/>
    <lineage>
        <taxon>Bacteria</taxon>
        <taxon>Bacillati</taxon>
        <taxon>Mycoplasmatota</taxon>
        <taxon>Mollicutes</taxon>
        <taxon>Entomoplasmatales</taxon>
        <taxon>Spiroplasmataceae</taxon>
        <taxon>Spiroplasma</taxon>
    </lineage>
</organism>
<feature type="transmembrane region" description="Helical" evidence="2">
    <location>
        <begin position="12"/>
        <end position="33"/>
    </location>
</feature>
<dbReference type="EMBL" id="CP006681">
    <property type="protein sequence ID" value="AHI52860.1"/>
    <property type="molecule type" value="Genomic_DNA"/>
</dbReference>
<dbReference type="STRING" id="1276246.SCULI_v1c05190"/>
<sequence length="192" mass="22154">MNNKINPKSYTMLKYLLTLSLLGFYLVGFLSLIVGIKEKDQNLSWVIENYNLLAILDIAISSGLGILYIVLRTWMHKISGYVFSKKEKNQYLIWTSLLGVVILVSVIITVSHLLSNQAFFIIVIIGFSMMFILGIAISMLEIYSRLHEQELINQKWHFEDIESKPKEINLKKASKETQELFESKKDNPFSED</sequence>
<keyword evidence="2" id="KW-1133">Transmembrane helix</keyword>
<dbReference type="RefSeq" id="WP_025363096.1">
    <property type="nucleotide sequence ID" value="NZ_CP006681.1"/>
</dbReference>
<reference evidence="3 4" key="1">
    <citation type="journal article" date="2014" name="Genome Biol. Evol.">
        <title>Molecular evolution of the substrate utilization strategies and putative virulence factors in mosquito-associated Spiroplasma species.</title>
        <authorList>
            <person name="Chang T.H."/>
            <person name="Lo W.S."/>
            <person name="Ku C."/>
            <person name="Chen L.L."/>
            <person name="Kuo C.H."/>
        </authorList>
    </citation>
    <scope>NUCLEOTIDE SEQUENCE [LARGE SCALE GENOMIC DNA]</scope>
    <source>
        <strain evidence="3">AES-1</strain>
    </source>
</reference>
<evidence type="ECO:0008006" key="5">
    <source>
        <dbReference type="Google" id="ProtNLM"/>
    </source>
</evidence>
<feature type="transmembrane region" description="Helical" evidence="2">
    <location>
        <begin position="53"/>
        <end position="71"/>
    </location>
</feature>
<feature type="transmembrane region" description="Helical" evidence="2">
    <location>
        <begin position="119"/>
        <end position="140"/>
    </location>
</feature>
<proteinExistence type="predicted"/>